<dbReference type="InterPro" id="IPR048362">
    <property type="entry name" value="PARG_helical"/>
</dbReference>
<feature type="binding site" evidence="5">
    <location>
        <position position="456"/>
    </location>
    <ligand>
        <name>substrate</name>
    </ligand>
</feature>
<evidence type="ECO:0000313" key="10">
    <source>
        <dbReference type="Proteomes" id="UP001497497"/>
    </source>
</evidence>
<dbReference type="GO" id="GO:0005737">
    <property type="term" value="C:cytoplasm"/>
    <property type="evidence" value="ECO:0007669"/>
    <property type="project" value="TreeGrafter"/>
</dbReference>
<feature type="binding site" evidence="5">
    <location>
        <position position="470"/>
    </location>
    <ligand>
        <name>substrate</name>
    </ligand>
</feature>
<dbReference type="EC" id="3.2.1.143" evidence="2"/>
<dbReference type="Pfam" id="PF20811">
    <property type="entry name" value="PARG_cat_N"/>
    <property type="match status" value="1"/>
</dbReference>
<organism evidence="9 10">
    <name type="scientific">Lymnaea stagnalis</name>
    <name type="common">Great pond snail</name>
    <name type="synonym">Helix stagnalis</name>
    <dbReference type="NCBI Taxonomy" id="6523"/>
    <lineage>
        <taxon>Eukaryota</taxon>
        <taxon>Metazoa</taxon>
        <taxon>Spiralia</taxon>
        <taxon>Lophotrochozoa</taxon>
        <taxon>Mollusca</taxon>
        <taxon>Gastropoda</taxon>
        <taxon>Heterobranchia</taxon>
        <taxon>Euthyneura</taxon>
        <taxon>Panpulmonata</taxon>
        <taxon>Hygrophila</taxon>
        <taxon>Lymnaeoidea</taxon>
        <taxon>Lymnaeidae</taxon>
        <taxon>Lymnaea</taxon>
    </lineage>
</organism>
<evidence type="ECO:0000259" key="7">
    <source>
        <dbReference type="Pfam" id="PF05028"/>
    </source>
</evidence>
<comment type="similarity">
    <text evidence="1">Belongs to the poly(ADP-ribose) glycohydrolase family.</text>
</comment>
<feature type="active site" evidence="4">
    <location>
        <position position="471"/>
    </location>
</feature>
<evidence type="ECO:0000259" key="8">
    <source>
        <dbReference type="Pfam" id="PF20811"/>
    </source>
</evidence>
<feature type="domain" description="PARG helical" evidence="8">
    <location>
        <begin position="297"/>
        <end position="413"/>
    </location>
</feature>
<accession>A0AAV2H4U5</accession>
<dbReference type="GO" id="GO:0009225">
    <property type="term" value="P:nucleotide-sugar metabolic process"/>
    <property type="evidence" value="ECO:0007669"/>
    <property type="project" value="TreeGrafter"/>
</dbReference>
<keyword evidence="10" id="KW-1185">Reference proteome</keyword>
<dbReference type="PANTHER" id="PTHR12837:SF15">
    <property type="entry name" value="POLY(ADP-RIBOSE) GLYCOHYDROLASE"/>
    <property type="match status" value="1"/>
</dbReference>
<dbReference type="GO" id="GO:0006282">
    <property type="term" value="P:regulation of DNA repair"/>
    <property type="evidence" value="ECO:0007669"/>
    <property type="project" value="InterPro"/>
</dbReference>
<feature type="compositionally biased region" description="Basic and acidic residues" evidence="6">
    <location>
        <begin position="161"/>
        <end position="181"/>
    </location>
</feature>
<dbReference type="GO" id="GO:0005975">
    <property type="term" value="P:carbohydrate metabolic process"/>
    <property type="evidence" value="ECO:0007669"/>
    <property type="project" value="InterPro"/>
</dbReference>
<feature type="compositionally biased region" description="Basic and acidic residues" evidence="6">
    <location>
        <begin position="135"/>
        <end position="155"/>
    </location>
</feature>
<feature type="active site" evidence="4">
    <location>
        <position position="472"/>
    </location>
</feature>
<evidence type="ECO:0000256" key="6">
    <source>
        <dbReference type="SAM" id="MobiDB-lite"/>
    </source>
</evidence>
<keyword evidence="3" id="KW-0378">Hydrolase</keyword>
<dbReference type="GO" id="GO:1990966">
    <property type="term" value="P:ATP generation from poly-ADP-D-ribose"/>
    <property type="evidence" value="ECO:0007669"/>
    <property type="project" value="TreeGrafter"/>
</dbReference>
<dbReference type="Proteomes" id="UP001497497">
    <property type="component" value="Unassembled WGS sequence"/>
</dbReference>
<dbReference type="GO" id="GO:0004649">
    <property type="term" value="F:poly(ADP-ribose) glycohydrolase activity"/>
    <property type="evidence" value="ECO:0007669"/>
    <property type="project" value="UniProtKB-EC"/>
</dbReference>
<dbReference type="Pfam" id="PF05028">
    <property type="entry name" value="PARG_cat_C"/>
    <property type="match status" value="1"/>
</dbReference>
<dbReference type="EMBL" id="CAXITT010000036">
    <property type="protein sequence ID" value="CAL1528687.1"/>
    <property type="molecule type" value="Genomic_DNA"/>
</dbReference>
<evidence type="ECO:0000313" key="9">
    <source>
        <dbReference type="EMBL" id="CAL1528687.1"/>
    </source>
</evidence>
<dbReference type="AlphaFoldDB" id="A0AAV2H4U5"/>
<evidence type="ECO:0000256" key="4">
    <source>
        <dbReference type="PIRSR" id="PIRSR607724-1"/>
    </source>
</evidence>
<evidence type="ECO:0000256" key="2">
    <source>
        <dbReference type="ARBA" id="ARBA00012255"/>
    </source>
</evidence>
<dbReference type="PANTHER" id="PTHR12837">
    <property type="entry name" value="POLY ADP-RIBOSE GLYCOHYDROLASE"/>
    <property type="match status" value="1"/>
</dbReference>
<feature type="compositionally biased region" description="Basic and acidic residues" evidence="6">
    <location>
        <begin position="44"/>
        <end position="65"/>
    </location>
</feature>
<reference evidence="9 10" key="1">
    <citation type="submission" date="2024-04" db="EMBL/GenBank/DDBJ databases">
        <authorList>
            <consortium name="Genoscope - CEA"/>
            <person name="William W."/>
        </authorList>
    </citation>
    <scope>NUCLEOTIDE SEQUENCE [LARGE SCALE GENOMIC DNA]</scope>
</reference>
<feature type="domain" description="PARG catalytic Macro" evidence="7">
    <location>
        <begin position="421"/>
        <end position="630"/>
    </location>
</feature>
<protein>
    <recommendedName>
        <fullName evidence="2">poly(ADP-ribose) glycohydrolase</fullName>
        <ecNumber evidence="2">3.2.1.143</ecNumber>
    </recommendedName>
</protein>
<comment type="caution">
    <text evidence="9">The sequence shown here is derived from an EMBL/GenBank/DDBJ whole genome shotgun (WGS) entry which is preliminary data.</text>
</comment>
<dbReference type="InterPro" id="IPR007724">
    <property type="entry name" value="Poly_GlycHdrlase"/>
</dbReference>
<feature type="region of interest" description="Disordered" evidence="6">
    <location>
        <begin position="39"/>
        <end position="183"/>
    </location>
</feature>
<evidence type="ECO:0000256" key="1">
    <source>
        <dbReference type="ARBA" id="ARBA00009545"/>
    </source>
</evidence>
<evidence type="ECO:0000256" key="3">
    <source>
        <dbReference type="ARBA" id="ARBA00022801"/>
    </source>
</evidence>
<proteinExistence type="inferred from homology"/>
<gene>
    <name evidence="9" type="ORF">GSLYS_00002857001</name>
</gene>
<dbReference type="GO" id="GO:0005634">
    <property type="term" value="C:nucleus"/>
    <property type="evidence" value="ECO:0007669"/>
    <property type="project" value="TreeGrafter"/>
</dbReference>
<sequence>MHKTIFPKILKRLYCKKFTAYCGGSVMSKKELIQSKLNFSSKTDSPEEKRLALKRKNSDPLETRGKRLNMSYSDAVAGHGRGKNHCNKGEPRGPSTHGRGKDLDSRHSRNSLPFEGPNVGLKEDSNFSCGPSTSNDRKSSDSKDEYRHRQSEHFHSSGSDRVAEEKSGRMDNVEDKKKELNPKYLPKLNPRNFEWHKIFFDLESVDMKRPPKPYPDSYRDHWDEKSDKFVFMPCSARSYMPSGSGFGTVNRWERIQVALSKNIPGVFELEEVILSYNQHYEKKWNFHSLYEYFDQLRDEDKDRFFQETLPEMKRLALKLPIICTESLPILGQYKNMKISITQEQAACLLANAFFCTFPKRNFKARGSKLPDINFSNLYSGSRSNRKIEKLKCIINYFKRVTENMPVGTLTYTRQYLFDKDIPNWKENRSYLNKLTVFENGTIEDNGENMLQADFANKYVGGGALGQGLVQEEIRFMICPEMIVARLFTECLTENEVLIMTGCERFSSYTGYSDTFKFDDNFMDETQRDNWGRRSTEVVAMDALVIRNFSDQFKYHQLTRELKKAYCAFSGKYKYEEFQVKNLRLPPVCTGNWGCGAFGGDKQVKALIQLMAASLAEREVHYFTFGDGELRDQLEYLYETIVKEKVTVRSAFGLITEYGQNFSKLPSDLTLFDYIFQSLNVANRPKSKVIERQSSHRAALTSEDSSD</sequence>
<feature type="binding site" evidence="5">
    <location>
        <position position="511"/>
    </location>
    <ligand>
        <name>substrate</name>
    </ligand>
</feature>
<evidence type="ECO:0000256" key="5">
    <source>
        <dbReference type="PIRSR" id="PIRSR607724-2"/>
    </source>
</evidence>
<feature type="active site" evidence="4">
    <location>
        <position position="453"/>
    </location>
</feature>
<name>A0AAV2H4U5_LYMST</name>
<dbReference type="InterPro" id="IPR046372">
    <property type="entry name" value="PARG_cat_C"/>
</dbReference>